<dbReference type="PANTHER" id="PTHR46796:SF12">
    <property type="entry name" value="HTH-TYPE DNA-BINDING TRANSCRIPTIONAL ACTIVATOR EUTR"/>
    <property type="match status" value="1"/>
</dbReference>
<evidence type="ECO:0000256" key="3">
    <source>
        <dbReference type="ARBA" id="ARBA00023163"/>
    </source>
</evidence>
<keyword evidence="6" id="KW-1185">Reference proteome</keyword>
<keyword evidence="1" id="KW-0805">Transcription regulation</keyword>
<evidence type="ECO:0000259" key="4">
    <source>
        <dbReference type="PROSITE" id="PS01124"/>
    </source>
</evidence>
<dbReference type="RefSeq" id="WP_105387528.1">
    <property type="nucleotide sequence ID" value="NZ_CP070380.1"/>
</dbReference>
<dbReference type="InterPro" id="IPR050204">
    <property type="entry name" value="AraC_XylS_family_regulators"/>
</dbReference>
<name>A0ABT8H6U0_MYCAO</name>
<evidence type="ECO:0000256" key="2">
    <source>
        <dbReference type="ARBA" id="ARBA00023125"/>
    </source>
</evidence>
<dbReference type="SUPFAM" id="SSF46689">
    <property type="entry name" value="Homeodomain-like"/>
    <property type="match status" value="1"/>
</dbReference>
<dbReference type="PROSITE" id="PS01124">
    <property type="entry name" value="HTH_ARAC_FAMILY_2"/>
    <property type="match status" value="1"/>
</dbReference>
<evidence type="ECO:0000313" key="5">
    <source>
        <dbReference type="EMBL" id="MDN4516478.1"/>
    </source>
</evidence>
<proteinExistence type="predicted"/>
<dbReference type="Gene3D" id="1.10.10.60">
    <property type="entry name" value="Homeodomain-like"/>
    <property type="match status" value="1"/>
</dbReference>
<accession>A0ABT8H6U0</accession>
<feature type="domain" description="HTH araC/xylS-type" evidence="4">
    <location>
        <begin position="230"/>
        <end position="331"/>
    </location>
</feature>
<dbReference type="SMART" id="SM00342">
    <property type="entry name" value="HTH_ARAC"/>
    <property type="match status" value="1"/>
</dbReference>
<protein>
    <submittedName>
        <fullName evidence="5">Helix-turn-helix transcriptional regulator</fullName>
    </submittedName>
</protein>
<organism evidence="5 6">
    <name type="scientific">Mycolicibacterium austroafricanum</name>
    <name type="common">Mycobacterium austroafricanum</name>
    <dbReference type="NCBI Taxonomy" id="39687"/>
    <lineage>
        <taxon>Bacteria</taxon>
        <taxon>Bacillati</taxon>
        <taxon>Actinomycetota</taxon>
        <taxon>Actinomycetes</taxon>
        <taxon>Mycobacteriales</taxon>
        <taxon>Mycobacteriaceae</taxon>
        <taxon>Mycolicibacterium</taxon>
    </lineage>
</organism>
<dbReference type="InterPro" id="IPR018062">
    <property type="entry name" value="HTH_AraC-typ_CS"/>
</dbReference>
<dbReference type="Proteomes" id="UP001172687">
    <property type="component" value="Unassembled WGS sequence"/>
</dbReference>
<dbReference type="InterPro" id="IPR018060">
    <property type="entry name" value="HTH_AraC"/>
</dbReference>
<evidence type="ECO:0000256" key="1">
    <source>
        <dbReference type="ARBA" id="ARBA00023015"/>
    </source>
</evidence>
<evidence type="ECO:0000313" key="6">
    <source>
        <dbReference type="Proteomes" id="UP001172687"/>
    </source>
</evidence>
<dbReference type="EMBL" id="JAUHTC010000007">
    <property type="protein sequence ID" value="MDN4516478.1"/>
    <property type="molecule type" value="Genomic_DNA"/>
</dbReference>
<keyword evidence="2" id="KW-0238">DNA-binding</keyword>
<gene>
    <name evidence="5" type="ORF">QYF68_01375</name>
</gene>
<keyword evidence="3" id="KW-0804">Transcription</keyword>
<dbReference type="InterPro" id="IPR009057">
    <property type="entry name" value="Homeodomain-like_sf"/>
</dbReference>
<sequence>MHTATIDTATAPYAPRDDLHFESDDLDATEDFLVRAYTKMSISSEDGERASALIDRRWLGPVSYDELRLDFHMSYDAAPLGRICLCRVHEGCIEEDFIGEPQDVFVPGDVALLSPPELPYSGRVCEASYDLTMFDTALLDRVATPDRGRSARSVRLLGHRPVSPEAQLQLNSAIEYVRTVVHSDGPAPTRLVASTTASMIAAVVLSTFPTNAASEPTALDRIDAKPPLLRRATAYIEGNADADIALADIAGSVHVTPRALQYMFRKYLDMTPMEYLRRVRMDHAHRELIKADAGQTTVQIVAARWGFAHTGRFAAMYREAYGRNPSDTLRS</sequence>
<dbReference type="Pfam" id="PF12833">
    <property type="entry name" value="HTH_18"/>
    <property type="match status" value="1"/>
</dbReference>
<dbReference type="PROSITE" id="PS00041">
    <property type="entry name" value="HTH_ARAC_FAMILY_1"/>
    <property type="match status" value="1"/>
</dbReference>
<reference evidence="5" key="1">
    <citation type="submission" date="2023-07" db="EMBL/GenBank/DDBJ databases">
        <title>Degradation of tert-butanol by M. austroafricanum TBA100.</title>
        <authorList>
            <person name="Helbich S."/>
            <person name="Vainshtein Y."/>
        </authorList>
    </citation>
    <scope>NUCLEOTIDE SEQUENCE</scope>
    <source>
        <strain evidence="5">TBA100</strain>
    </source>
</reference>
<dbReference type="PANTHER" id="PTHR46796">
    <property type="entry name" value="HTH-TYPE TRANSCRIPTIONAL ACTIVATOR RHAS-RELATED"/>
    <property type="match status" value="1"/>
</dbReference>
<comment type="caution">
    <text evidence="5">The sequence shown here is derived from an EMBL/GenBank/DDBJ whole genome shotgun (WGS) entry which is preliminary data.</text>
</comment>